<dbReference type="InParanoid" id="A0A3R7JVH2"/>
<organism evidence="1 2">
    <name type="scientific">Clonorchis sinensis</name>
    <name type="common">Chinese liver fluke</name>
    <dbReference type="NCBI Taxonomy" id="79923"/>
    <lineage>
        <taxon>Eukaryota</taxon>
        <taxon>Metazoa</taxon>
        <taxon>Spiralia</taxon>
        <taxon>Lophotrochozoa</taxon>
        <taxon>Platyhelminthes</taxon>
        <taxon>Trematoda</taxon>
        <taxon>Digenea</taxon>
        <taxon>Opisthorchiida</taxon>
        <taxon>Opisthorchiata</taxon>
        <taxon>Opisthorchiidae</taxon>
        <taxon>Clonorchis</taxon>
    </lineage>
</organism>
<protein>
    <submittedName>
        <fullName evidence="1">Uncharacterized protein</fullName>
    </submittedName>
</protein>
<dbReference type="AlphaFoldDB" id="A0A3R7JVH2"/>
<keyword evidence="2" id="KW-1185">Reference proteome</keyword>
<comment type="caution">
    <text evidence="1">The sequence shown here is derived from an EMBL/GenBank/DDBJ whole genome shotgun (WGS) entry which is preliminary data.</text>
</comment>
<proteinExistence type="predicted"/>
<name>A0A3R7JVH2_CLOSI</name>
<dbReference type="EMBL" id="NIRI02000061">
    <property type="protein sequence ID" value="KAG5442511.1"/>
    <property type="molecule type" value="Genomic_DNA"/>
</dbReference>
<gene>
    <name evidence="1" type="ORF">CSKR_111488</name>
</gene>
<evidence type="ECO:0000313" key="2">
    <source>
        <dbReference type="Proteomes" id="UP000286415"/>
    </source>
</evidence>
<reference evidence="1 2" key="1">
    <citation type="journal article" date="2018" name="Biotechnol. Adv.">
        <title>Improved genomic resources and new bioinformatic workflow for the carcinogenic parasite Clonorchis sinensis: Biotechnological implications.</title>
        <authorList>
            <person name="Wang D."/>
            <person name="Korhonen P.K."/>
            <person name="Gasser R.B."/>
            <person name="Young N.D."/>
        </authorList>
    </citation>
    <scope>NUCLEOTIDE SEQUENCE [LARGE SCALE GENOMIC DNA]</scope>
    <source>
        <strain evidence="1">Cs-k2</strain>
    </source>
</reference>
<accession>A0A3R7JVH2</accession>
<sequence>MDLERSEVCQPIYVYACVCMFSCNTLSVPNCRATGRKHGGWQVPKCIQGIELSRVQFRSSWSKWDEQRLQLPQRGTKKSLRDVRNQLCIDRFSSWKEARWGPHAGVPTIHNHS</sequence>
<evidence type="ECO:0000313" key="1">
    <source>
        <dbReference type="EMBL" id="KAG5442511.1"/>
    </source>
</evidence>
<dbReference type="Proteomes" id="UP000286415">
    <property type="component" value="Unassembled WGS sequence"/>
</dbReference>
<reference evidence="1 2" key="2">
    <citation type="journal article" date="2021" name="Genomics">
        <title>High-quality reference genome for Clonorchis sinensis.</title>
        <authorList>
            <person name="Young N.D."/>
            <person name="Stroehlein A.J."/>
            <person name="Kinkar L."/>
            <person name="Wang T."/>
            <person name="Sohn W.M."/>
            <person name="Chang B.C.H."/>
            <person name="Kaur P."/>
            <person name="Weisz D."/>
            <person name="Dudchenko O."/>
            <person name="Aiden E.L."/>
            <person name="Korhonen P.K."/>
            <person name="Gasser R.B."/>
        </authorList>
    </citation>
    <scope>NUCLEOTIDE SEQUENCE [LARGE SCALE GENOMIC DNA]</scope>
    <source>
        <strain evidence="1">Cs-k2</strain>
    </source>
</reference>